<dbReference type="PANTHER" id="PTHR30296:SF0">
    <property type="entry name" value="LACTATE UTILIZATION PROTEIN A"/>
    <property type="match status" value="1"/>
</dbReference>
<name>A0A7T0LJV3_9ACTO</name>
<reference evidence="3 4" key="1">
    <citation type="submission" date="2020-11" db="EMBL/GenBank/DDBJ databases">
        <title>Actinomyces sp. ZJ750.</title>
        <authorList>
            <person name="Zhou J."/>
        </authorList>
    </citation>
    <scope>NUCLEOTIDE SEQUENCE [LARGE SCALE GENOMIC DNA]</scope>
    <source>
        <strain evidence="3 4">ZJ750</strain>
    </source>
</reference>
<dbReference type="GO" id="GO:0016491">
    <property type="term" value="F:oxidoreductase activity"/>
    <property type="evidence" value="ECO:0007669"/>
    <property type="project" value="UniProtKB-ARBA"/>
</dbReference>
<feature type="domain" description="Cysteine-rich" evidence="2">
    <location>
        <begin position="3"/>
        <end position="85"/>
    </location>
</feature>
<dbReference type="AlphaFoldDB" id="A0A7T0LJV3"/>
<keyword evidence="4" id="KW-1185">Reference proteome</keyword>
<feature type="chain" id="PRO_5038809704" evidence="1">
    <location>
        <begin position="19"/>
        <end position="267"/>
    </location>
</feature>
<dbReference type="Proteomes" id="UP000594637">
    <property type="component" value="Chromosome"/>
</dbReference>
<sequence>MRIALFATCLADAMFTQAAQATVSILERLGHEVVFPERQVCCGQMHANTGYFDQAAEIIRNHVDTFEPVLDHQWDAIVVPSGSCAGAARHEQRIVADHVGDTALATQVDRIGAHTYDLSELLVDVLGLTDVGAYFPHTVTYHPTCHSVRVAHVGDRPYRLLEAVEGLTLIDLPEKEVCCGFGGTFSVKNPEVSTAMVSQKAANVMSTRAEVLCTGDYSCMMNIGGALSRVQSGVRVMHLAEILASTKEAPFQGNISFAPASAQVVSR</sequence>
<dbReference type="EMBL" id="CP063989">
    <property type="protein sequence ID" value="QPL05104.1"/>
    <property type="molecule type" value="Genomic_DNA"/>
</dbReference>
<proteinExistence type="predicted"/>
<evidence type="ECO:0000259" key="2">
    <source>
        <dbReference type="Pfam" id="PF02754"/>
    </source>
</evidence>
<evidence type="ECO:0000313" key="4">
    <source>
        <dbReference type="Proteomes" id="UP000594637"/>
    </source>
</evidence>
<feature type="signal peptide" evidence="1">
    <location>
        <begin position="1"/>
        <end position="18"/>
    </location>
</feature>
<accession>A0A7T0LJV3</accession>
<keyword evidence="1" id="KW-0732">Signal</keyword>
<dbReference type="PANTHER" id="PTHR30296">
    <property type="entry name" value="UNCHARACTERIZED PROTEIN YKGE"/>
    <property type="match status" value="1"/>
</dbReference>
<dbReference type="GO" id="GO:0005829">
    <property type="term" value="C:cytosol"/>
    <property type="evidence" value="ECO:0007669"/>
    <property type="project" value="TreeGrafter"/>
</dbReference>
<organism evidence="3 4">
    <name type="scientific">Actinomyces respiraculi</name>
    <dbReference type="NCBI Taxonomy" id="2744574"/>
    <lineage>
        <taxon>Bacteria</taxon>
        <taxon>Bacillati</taxon>
        <taxon>Actinomycetota</taxon>
        <taxon>Actinomycetes</taxon>
        <taxon>Actinomycetales</taxon>
        <taxon>Actinomycetaceae</taxon>
        <taxon>Actinomyces</taxon>
    </lineage>
</organism>
<dbReference type="InterPro" id="IPR004017">
    <property type="entry name" value="Cys_rich_dom"/>
</dbReference>
<feature type="domain" description="Cysteine-rich" evidence="2">
    <location>
        <begin position="139"/>
        <end position="223"/>
    </location>
</feature>
<gene>
    <name evidence="3" type="ORF">ID810_10250</name>
</gene>
<dbReference type="RefSeq" id="WP_166858516.1">
    <property type="nucleotide sequence ID" value="NZ_CP063989.1"/>
</dbReference>
<evidence type="ECO:0000256" key="1">
    <source>
        <dbReference type="SAM" id="SignalP"/>
    </source>
</evidence>
<dbReference type="KEGG" id="arep:ID810_10250"/>
<dbReference type="Pfam" id="PF02754">
    <property type="entry name" value="CCG"/>
    <property type="match status" value="2"/>
</dbReference>
<evidence type="ECO:0000313" key="3">
    <source>
        <dbReference type="EMBL" id="QPL05104.1"/>
    </source>
</evidence>
<protein>
    <submittedName>
        <fullName evidence="3">(Fe-S)-binding protein</fullName>
    </submittedName>
</protein>